<feature type="non-terminal residue" evidence="1">
    <location>
        <position position="1"/>
    </location>
</feature>
<sequence length="108" mass="12196">VFTGAQLFKAGTAQQPPANTTSSWFCVTPTAPWVLPQAWITNRNGSRHHWFFPLVESVRLNLSYLKNPTLKFYLPFAVCLSICLEHFDTGSFGTLLYNHQCNYEVAVA</sequence>
<gene>
    <name evidence="1" type="primary">ATG27</name>
    <name evidence="1" type="ORF">CM83_101953</name>
</gene>
<protein>
    <submittedName>
        <fullName evidence="1">Autophagy-related protein 27</fullName>
    </submittedName>
</protein>
<proteinExistence type="predicted"/>
<evidence type="ECO:0000313" key="1">
    <source>
        <dbReference type="EMBL" id="JAG16838.1"/>
    </source>
</evidence>
<dbReference type="AlphaFoldDB" id="A0A0A9XDE0"/>
<dbReference type="EMBL" id="GBHO01026766">
    <property type="protein sequence ID" value="JAG16838.1"/>
    <property type="molecule type" value="Transcribed_RNA"/>
</dbReference>
<reference evidence="1" key="2">
    <citation type="submission" date="2014-07" db="EMBL/GenBank/DDBJ databases">
        <authorList>
            <person name="Hull J."/>
        </authorList>
    </citation>
    <scope>NUCLEOTIDE SEQUENCE</scope>
</reference>
<organism evidence="1">
    <name type="scientific">Lygus hesperus</name>
    <name type="common">Western plant bug</name>
    <dbReference type="NCBI Taxonomy" id="30085"/>
    <lineage>
        <taxon>Eukaryota</taxon>
        <taxon>Metazoa</taxon>
        <taxon>Ecdysozoa</taxon>
        <taxon>Arthropoda</taxon>
        <taxon>Hexapoda</taxon>
        <taxon>Insecta</taxon>
        <taxon>Pterygota</taxon>
        <taxon>Neoptera</taxon>
        <taxon>Paraneoptera</taxon>
        <taxon>Hemiptera</taxon>
        <taxon>Heteroptera</taxon>
        <taxon>Panheteroptera</taxon>
        <taxon>Cimicomorpha</taxon>
        <taxon>Miridae</taxon>
        <taxon>Mirini</taxon>
        <taxon>Lygus</taxon>
    </lineage>
</organism>
<accession>A0A0A9XDE0</accession>
<reference evidence="1" key="1">
    <citation type="journal article" date="2014" name="PLoS ONE">
        <title>Transcriptome-Based Identification of ABC Transporters in the Western Tarnished Plant Bug Lygus hesperus.</title>
        <authorList>
            <person name="Hull J.J."/>
            <person name="Chaney K."/>
            <person name="Geib S.M."/>
            <person name="Fabrick J.A."/>
            <person name="Brent C.S."/>
            <person name="Walsh D."/>
            <person name="Lavine L.C."/>
        </authorList>
    </citation>
    <scope>NUCLEOTIDE SEQUENCE</scope>
</reference>
<name>A0A0A9XDE0_LYGHE</name>